<dbReference type="EMBL" id="CAXIEN010000336">
    <property type="protein sequence ID" value="CAL1293842.1"/>
    <property type="molecule type" value="Genomic_DNA"/>
</dbReference>
<comment type="caution">
    <text evidence="3">The sequence shown here is derived from an EMBL/GenBank/DDBJ whole genome shotgun (WGS) entry which is preliminary data.</text>
</comment>
<dbReference type="PROSITE" id="PS51450">
    <property type="entry name" value="LRR"/>
    <property type="match status" value="2"/>
</dbReference>
<proteinExistence type="predicted"/>
<dbReference type="Proteomes" id="UP001497382">
    <property type="component" value="Unassembled WGS sequence"/>
</dbReference>
<dbReference type="PANTHER" id="PTHR24366:SF96">
    <property type="entry name" value="LEUCINE RICH REPEAT CONTAINING 53"/>
    <property type="match status" value="1"/>
</dbReference>
<dbReference type="AlphaFoldDB" id="A0AAV2BC93"/>
<sequence length="372" mass="42382">VYILFHKWTPSAVFLNLKFPTRLFKIISTSFFLLQIDKFPRPSILTIMSPKIYTFLLLFLRLTLPALSDKCPDRDKLPTTCECEEQFTYGDVDVELSCTGSTIEELEDTVRVMDKNARIEVQLDDMKLGDLPSRIFYGLNVVRLEISHCELDGLAPPGEAPFQGLEDKLEVLVITSSFTEEVRLTALHSLAHLIRLTELDLSYNAITEVRNDWFSLSPPALSRLSLSNNGIEKLGDRAFENLANLEDLELHGNRFGPIKRSMLPKSAYRLEKLELDNNDFTSVPDDLFLDMPALKVLSIRTNRIPRLEERAFKPIWSQLDVFDARGNPLECDSAMEWLFRVKTEAALVLGSCQGPFGREGMELDDFIENRGQ</sequence>
<evidence type="ECO:0000256" key="1">
    <source>
        <dbReference type="ARBA" id="ARBA00022614"/>
    </source>
</evidence>
<dbReference type="SUPFAM" id="SSF52058">
    <property type="entry name" value="L domain-like"/>
    <property type="match status" value="1"/>
</dbReference>
<keyword evidence="4" id="KW-1185">Reference proteome</keyword>
<protein>
    <submittedName>
        <fullName evidence="3">Uncharacterized protein</fullName>
    </submittedName>
</protein>
<reference evidence="3 4" key="1">
    <citation type="submission" date="2024-04" db="EMBL/GenBank/DDBJ databases">
        <authorList>
            <person name="Rising A."/>
            <person name="Reimegard J."/>
            <person name="Sonavane S."/>
            <person name="Akerstrom W."/>
            <person name="Nylinder S."/>
            <person name="Hedman E."/>
            <person name="Kallberg Y."/>
        </authorList>
    </citation>
    <scope>NUCLEOTIDE SEQUENCE [LARGE SCALE GENOMIC DNA]</scope>
</reference>
<dbReference type="InterPro" id="IPR032675">
    <property type="entry name" value="LRR_dom_sf"/>
</dbReference>
<keyword evidence="2" id="KW-0677">Repeat</keyword>
<dbReference type="SMART" id="SM00369">
    <property type="entry name" value="LRR_TYP"/>
    <property type="match status" value="5"/>
</dbReference>
<feature type="non-terminal residue" evidence="3">
    <location>
        <position position="1"/>
    </location>
</feature>
<dbReference type="PANTHER" id="PTHR24366">
    <property type="entry name" value="IG(IMMUNOGLOBULIN) AND LRR(LEUCINE RICH REPEAT) DOMAINS"/>
    <property type="match status" value="1"/>
</dbReference>
<dbReference type="Pfam" id="PF13855">
    <property type="entry name" value="LRR_8"/>
    <property type="match status" value="2"/>
</dbReference>
<dbReference type="InterPro" id="IPR003591">
    <property type="entry name" value="Leu-rich_rpt_typical-subtyp"/>
</dbReference>
<name>A0AAV2BC93_9ARAC</name>
<dbReference type="Gene3D" id="3.80.10.10">
    <property type="entry name" value="Ribonuclease Inhibitor"/>
    <property type="match status" value="1"/>
</dbReference>
<organism evidence="3 4">
    <name type="scientific">Larinioides sclopetarius</name>
    <dbReference type="NCBI Taxonomy" id="280406"/>
    <lineage>
        <taxon>Eukaryota</taxon>
        <taxon>Metazoa</taxon>
        <taxon>Ecdysozoa</taxon>
        <taxon>Arthropoda</taxon>
        <taxon>Chelicerata</taxon>
        <taxon>Arachnida</taxon>
        <taxon>Araneae</taxon>
        <taxon>Araneomorphae</taxon>
        <taxon>Entelegynae</taxon>
        <taxon>Araneoidea</taxon>
        <taxon>Araneidae</taxon>
        <taxon>Larinioides</taxon>
    </lineage>
</organism>
<evidence type="ECO:0000256" key="2">
    <source>
        <dbReference type="ARBA" id="ARBA00022737"/>
    </source>
</evidence>
<dbReference type="InterPro" id="IPR001611">
    <property type="entry name" value="Leu-rich_rpt"/>
</dbReference>
<evidence type="ECO:0000313" key="3">
    <source>
        <dbReference type="EMBL" id="CAL1293842.1"/>
    </source>
</evidence>
<evidence type="ECO:0000313" key="4">
    <source>
        <dbReference type="Proteomes" id="UP001497382"/>
    </source>
</evidence>
<accession>A0AAV2BC93</accession>
<gene>
    <name evidence="3" type="ORF">LARSCL_LOCUS18434</name>
</gene>
<keyword evidence="1" id="KW-0433">Leucine-rich repeat</keyword>